<dbReference type="Proteomes" id="UP000273500">
    <property type="component" value="Unassembled WGS sequence"/>
</dbReference>
<accession>A0A428KMC7</accession>
<name>A0A428KMC7_9BACT</name>
<sequence>MKWECIYLNPADDAQHLYQQLQAYFTYYHRRPHQALKGQTPATIYAQTPTSKPELICLMNPA</sequence>
<dbReference type="SUPFAM" id="SSF53098">
    <property type="entry name" value="Ribonuclease H-like"/>
    <property type="match status" value="1"/>
</dbReference>
<evidence type="ECO:0000313" key="3">
    <source>
        <dbReference type="Proteomes" id="UP000273500"/>
    </source>
</evidence>
<dbReference type="GO" id="GO:0015074">
    <property type="term" value="P:DNA integration"/>
    <property type="evidence" value="ECO:0007669"/>
    <property type="project" value="InterPro"/>
</dbReference>
<dbReference type="EMBL" id="RWIT01000008">
    <property type="protein sequence ID" value="RSK47592.1"/>
    <property type="molecule type" value="Genomic_DNA"/>
</dbReference>
<dbReference type="AlphaFoldDB" id="A0A428KMC7"/>
<gene>
    <name evidence="2" type="ORF">EI291_15150</name>
</gene>
<organism evidence="2 3">
    <name type="scientific">Hymenobacter rigui</name>
    <dbReference type="NCBI Taxonomy" id="334424"/>
    <lineage>
        <taxon>Bacteria</taxon>
        <taxon>Pseudomonadati</taxon>
        <taxon>Bacteroidota</taxon>
        <taxon>Cytophagia</taxon>
        <taxon>Cytophagales</taxon>
        <taxon>Hymenobacteraceae</taxon>
        <taxon>Hymenobacter</taxon>
    </lineage>
</organism>
<dbReference type="OrthoDB" id="9815231at2"/>
<protein>
    <recommendedName>
        <fullName evidence="1">Integrase catalytic domain-containing protein</fullName>
    </recommendedName>
</protein>
<dbReference type="Pfam" id="PF13683">
    <property type="entry name" value="rve_3"/>
    <property type="match status" value="1"/>
</dbReference>
<evidence type="ECO:0000259" key="1">
    <source>
        <dbReference type="Pfam" id="PF13683"/>
    </source>
</evidence>
<evidence type="ECO:0000313" key="2">
    <source>
        <dbReference type="EMBL" id="RSK47592.1"/>
    </source>
</evidence>
<feature type="domain" description="Integrase catalytic" evidence="1">
    <location>
        <begin position="1"/>
        <end position="41"/>
    </location>
</feature>
<dbReference type="InterPro" id="IPR001584">
    <property type="entry name" value="Integrase_cat-core"/>
</dbReference>
<reference evidence="2 3" key="1">
    <citation type="submission" date="2018-12" db="EMBL/GenBank/DDBJ databases">
        <authorList>
            <person name="Feng G."/>
            <person name="Zhu H."/>
        </authorList>
    </citation>
    <scope>NUCLEOTIDE SEQUENCE [LARGE SCALE GENOMIC DNA]</scope>
    <source>
        <strain evidence="2 3">KCTC 12533</strain>
    </source>
</reference>
<keyword evidence="3" id="KW-1185">Reference proteome</keyword>
<proteinExistence type="predicted"/>
<comment type="caution">
    <text evidence="2">The sequence shown here is derived from an EMBL/GenBank/DDBJ whole genome shotgun (WGS) entry which is preliminary data.</text>
</comment>
<dbReference type="InterPro" id="IPR012337">
    <property type="entry name" value="RNaseH-like_sf"/>
</dbReference>